<keyword evidence="1" id="KW-0812">Transmembrane</keyword>
<keyword evidence="1" id="KW-0472">Membrane</keyword>
<proteinExistence type="predicted"/>
<dbReference type="Gramene" id="TKW22726">
    <property type="protein sequence ID" value="TKW22726"/>
    <property type="gene ID" value="SEVIR_4G247000v2"/>
</dbReference>
<gene>
    <name evidence="2" type="ORF">SEVIR_4G247000v2</name>
</gene>
<evidence type="ECO:0000313" key="2">
    <source>
        <dbReference type="EMBL" id="TKW22726.1"/>
    </source>
</evidence>
<name>A0A4V6D8M3_SETVI</name>
<dbReference type="EMBL" id="CM016555">
    <property type="protein sequence ID" value="TKW22726.1"/>
    <property type="molecule type" value="Genomic_DNA"/>
</dbReference>
<dbReference type="AlphaFoldDB" id="A0A4V6D8M3"/>
<keyword evidence="1" id="KW-1133">Transmembrane helix</keyword>
<dbReference type="Proteomes" id="UP000298652">
    <property type="component" value="Chromosome 4"/>
</dbReference>
<feature type="transmembrane region" description="Helical" evidence="1">
    <location>
        <begin position="57"/>
        <end position="76"/>
    </location>
</feature>
<evidence type="ECO:0000256" key="1">
    <source>
        <dbReference type="SAM" id="Phobius"/>
    </source>
</evidence>
<sequence>MNLDSYACELCILQCKETVGYLFFRCNFAEACWNSIGVTYITTRPVLRIIRQIRDRLAVPFFMEVIILMLWSISTIRNDWMFNSVDPSIQKCKDNFSSEFALVLHRARSSMLQAVEDWLNAL</sequence>
<protein>
    <recommendedName>
        <fullName evidence="4">Reverse transcriptase zinc-binding domain-containing protein</fullName>
    </recommendedName>
</protein>
<evidence type="ECO:0008006" key="4">
    <source>
        <dbReference type="Google" id="ProtNLM"/>
    </source>
</evidence>
<evidence type="ECO:0000313" key="3">
    <source>
        <dbReference type="Proteomes" id="UP000298652"/>
    </source>
</evidence>
<reference evidence="2" key="1">
    <citation type="submission" date="2019-03" db="EMBL/GenBank/DDBJ databases">
        <title>WGS assembly of Setaria viridis.</title>
        <authorList>
            <person name="Huang P."/>
            <person name="Jenkins J."/>
            <person name="Grimwood J."/>
            <person name="Barry K."/>
            <person name="Healey A."/>
            <person name="Mamidi S."/>
            <person name="Sreedasyam A."/>
            <person name="Shu S."/>
            <person name="Feldman M."/>
            <person name="Wu J."/>
            <person name="Yu Y."/>
            <person name="Chen C."/>
            <person name="Johnson J."/>
            <person name="Rokhsar D."/>
            <person name="Baxter I."/>
            <person name="Schmutz J."/>
            <person name="Brutnell T."/>
            <person name="Kellogg E."/>
        </authorList>
    </citation>
    <scope>NUCLEOTIDE SEQUENCE [LARGE SCALE GENOMIC DNA]</scope>
</reference>
<accession>A0A4V6D8M3</accession>
<keyword evidence="3" id="KW-1185">Reference proteome</keyword>
<organism evidence="2 3">
    <name type="scientific">Setaria viridis</name>
    <name type="common">Green bristlegrass</name>
    <name type="synonym">Setaria italica subsp. viridis</name>
    <dbReference type="NCBI Taxonomy" id="4556"/>
    <lineage>
        <taxon>Eukaryota</taxon>
        <taxon>Viridiplantae</taxon>
        <taxon>Streptophyta</taxon>
        <taxon>Embryophyta</taxon>
        <taxon>Tracheophyta</taxon>
        <taxon>Spermatophyta</taxon>
        <taxon>Magnoliopsida</taxon>
        <taxon>Liliopsida</taxon>
        <taxon>Poales</taxon>
        <taxon>Poaceae</taxon>
        <taxon>PACMAD clade</taxon>
        <taxon>Panicoideae</taxon>
        <taxon>Panicodae</taxon>
        <taxon>Paniceae</taxon>
        <taxon>Cenchrinae</taxon>
        <taxon>Setaria</taxon>
    </lineage>
</organism>